<dbReference type="Proteomes" id="UP000765509">
    <property type="component" value="Unassembled WGS sequence"/>
</dbReference>
<keyword evidence="3" id="KW-1185">Reference proteome</keyword>
<sequence length="78" mass="8949">MAYKTSVHSSTGQTPAMLEKGWNSSLPADTLRKDLLEIHPTDSSFKIMLAKVKHNAKQIFTYAFEYAKQKWDKIHKLP</sequence>
<reference evidence="2" key="1">
    <citation type="submission" date="2021-03" db="EMBL/GenBank/DDBJ databases">
        <title>Draft genome sequence of rust myrtle Austropuccinia psidii MF-1, a brazilian biotype.</title>
        <authorList>
            <person name="Quecine M.C."/>
            <person name="Pachon D.M.R."/>
            <person name="Bonatelli M.L."/>
            <person name="Correr F.H."/>
            <person name="Franceschini L.M."/>
            <person name="Leite T.F."/>
            <person name="Margarido G.R.A."/>
            <person name="Almeida C.A."/>
            <person name="Ferrarezi J.A."/>
            <person name="Labate C.A."/>
        </authorList>
    </citation>
    <scope>NUCLEOTIDE SEQUENCE</scope>
    <source>
        <strain evidence="2">MF-1</strain>
    </source>
</reference>
<comment type="caution">
    <text evidence="2">The sequence shown here is derived from an EMBL/GenBank/DDBJ whole genome shotgun (WGS) entry which is preliminary data.</text>
</comment>
<name>A0A9Q3BPB6_9BASI</name>
<evidence type="ECO:0000313" key="2">
    <source>
        <dbReference type="EMBL" id="MBW0468710.1"/>
    </source>
</evidence>
<accession>A0A9Q3BPB6</accession>
<feature type="compositionally biased region" description="Polar residues" evidence="1">
    <location>
        <begin position="1"/>
        <end position="14"/>
    </location>
</feature>
<protein>
    <submittedName>
        <fullName evidence="2">Uncharacterized protein</fullName>
    </submittedName>
</protein>
<feature type="region of interest" description="Disordered" evidence="1">
    <location>
        <begin position="1"/>
        <end position="21"/>
    </location>
</feature>
<organism evidence="2 3">
    <name type="scientific">Austropuccinia psidii MF-1</name>
    <dbReference type="NCBI Taxonomy" id="1389203"/>
    <lineage>
        <taxon>Eukaryota</taxon>
        <taxon>Fungi</taxon>
        <taxon>Dikarya</taxon>
        <taxon>Basidiomycota</taxon>
        <taxon>Pucciniomycotina</taxon>
        <taxon>Pucciniomycetes</taxon>
        <taxon>Pucciniales</taxon>
        <taxon>Sphaerophragmiaceae</taxon>
        <taxon>Austropuccinia</taxon>
    </lineage>
</organism>
<evidence type="ECO:0000313" key="3">
    <source>
        <dbReference type="Proteomes" id="UP000765509"/>
    </source>
</evidence>
<gene>
    <name evidence="2" type="ORF">O181_008425</name>
</gene>
<evidence type="ECO:0000256" key="1">
    <source>
        <dbReference type="SAM" id="MobiDB-lite"/>
    </source>
</evidence>
<dbReference type="AlphaFoldDB" id="A0A9Q3BPB6"/>
<dbReference type="EMBL" id="AVOT02001948">
    <property type="protein sequence ID" value="MBW0468710.1"/>
    <property type="molecule type" value="Genomic_DNA"/>
</dbReference>
<proteinExistence type="predicted"/>